<dbReference type="STRING" id="1367849.GCA_000518585_01361"/>
<feature type="domain" description="O-antigen ligase-related" evidence="6">
    <location>
        <begin position="191"/>
        <end position="345"/>
    </location>
</feature>
<geneLocation type="plasmid" evidence="7">
    <name>pAlCFBP5473</name>
</geneLocation>
<feature type="transmembrane region" description="Helical" evidence="5">
    <location>
        <begin position="92"/>
        <end position="111"/>
    </location>
</feature>
<feature type="transmembrane region" description="Helical" evidence="5">
    <location>
        <begin position="337"/>
        <end position="357"/>
    </location>
</feature>
<dbReference type="PANTHER" id="PTHR37422">
    <property type="entry name" value="TEICHURONIC ACID BIOSYNTHESIS PROTEIN TUAE"/>
    <property type="match status" value="1"/>
</dbReference>
<name>A0A4D7E0J0_9HYPH</name>
<keyword evidence="3 5" id="KW-1133">Transmembrane helix</keyword>
<gene>
    <name evidence="7" type="ORF">CFBP5473_22825</name>
    <name evidence="8" type="ORF">J5285_25075</name>
</gene>
<evidence type="ECO:0000256" key="2">
    <source>
        <dbReference type="ARBA" id="ARBA00022692"/>
    </source>
</evidence>
<dbReference type="Proteomes" id="UP000826513">
    <property type="component" value="Plasmid unnamed1"/>
</dbReference>
<keyword evidence="7" id="KW-0436">Ligase</keyword>
<reference evidence="7 9" key="1">
    <citation type="submission" date="2019-04" db="EMBL/GenBank/DDBJ databases">
        <title>Complete genome sequence of Agrobacterium larrymoorei CFBP5473.</title>
        <authorList>
            <person name="Haryono M."/>
            <person name="Chou L."/>
            <person name="Lin Y.-C."/>
            <person name="Lai E.-M."/>
            <person name="Kuo C.-H."/>
        </authorList>
    </citation>
    <scope>NUCLEOTIDE SEQUENCE [LARGE SCALE GENOMIC DNA]</scope>
    <source>
        <strain evidence="7 9">CFBP5473</strain>
        <plasmid evidence="9">palcfbp5473</plasmid>
        <plasmid evidence="7">pAlCFBP5473</plasmid>
    </source>
</reference>
<evidence type="ECO:0000256" key="1">
    <source>
        <dbReference type="ARBA" id="ARBA00004141"/>
    </source>
</evidence>
<feature type="transmembrane region" description="Helical" evidence="5">
    <location>
        <begin position="364"/>
        <end position="382"/>
    </location>
</feature>
<evidence type="ECO:0000313" key="10">
    <source>
        <dbReference type="Proteomes" id="UP000826513"/>
    </source>
</evidence>
<accession>A0A4D7E0J0</accession>
<feature type="transmembrane region" description="Helical" evidence="5">
    <location>
        <begin position="20"/>
        <end position="46"/>
    </location>
</feature>
<keyword evidence="2 5" id="KW-0812">Transmembrane</keyword>
<feature type="transmembrane region" description="Helical" evidence="5">
    <location>
        <begin position="235"/>
        <end position="255"/>
    </location>
</feature>
<dbReference type="InterPro" id="IPR007016">
    <property type="entry name" value="O-antigen_ligase-rel_domated"/>
</dbReference>
<dbReference type="EMBL" id="CP072170">
    <property type="protein sequence ID" value="QYA10479.1"/>
    <property type="molecule type" value="Genomic_DNA"/>
</dbReference>
<dbReference type="Proteomes" id="UP000298545">
    <property type="component" value="Plasmid pAlCFBP5473"/>
</dbReference>
<feature type="transmembrane region" description="Helical" evidence="5">
    <location>
        <begin position="209"/>
        <end position="228"/>
    </location>
</feature>
<dbReference type="RefSeq" id="WP_136954436.1">
    <property type="nucleotide sequence ID" value="NZ_CP039693.1"/>
</dbReference>
<sequence>MYQSHQGVQTSSRVDDIGQFAFPFVTFLGLTLSPGFGTIAIVFFLLPSAALLLLKSKNFRIQGHIETPGLFLLFMMPALFLASTFWSNHPVLTFRLAAEALLSCGVVFLLTSSVRLRTLVWAFFFAQLLSVGASVLSGKTAIIYETQQAAYVGYYGSKNYLAYAGLVLFVLSVTAAGISKSIQSWLIACFGVGLALLTLVLTISAGAAISFLLLVMTYCVLTVVRLINVKARGQFLFASIIIVLCIVCLAGLVFGDENGLTGALLEMMGKDATLTGRTDLWDYAARLIQQRPLFGIGYQAFWVQNDAAPEALWDAFHIPTRSGFHFHNQFYATAVELGYFGVAVTFLYVATLVIVCVRTVMLHYNALTVFLLQIIVLTMSRISTEVDLLAPFSIGWILTLFVVAYLFKLDRVTARKRNTSSLDNHTAATVP</sequence>
<keyword evidence="7" id="KW-0614">Plasmid</keyword>
<dbReference type="EMBL" id="CP039693">
    <property type="protein sequence ID" value="QCJ00815.1"/>
    <property type="molecule type" value="Genomic_DNA"/>
</dbReference>
<evidence type="ECO:0000313" key="8">
    <source>
        <dbReference type="EMBL" id="QYA10479.1"/>
    </source>
</evidence>
<evidence type="ECO:0000256" key="5">
    <source>
        <dbReference type="SAM" id="Phobius"/>
    </source>
</evidence>
<dbReference type="KEGG" id="alf:CFBP5473_22825"/>
<dbReference type="GO" id="GO:0016874">
    <property type="term" value="F:ligase activity"/>
    <property type="evidence" value="ECO:0007669"/>
    <property type="project" value="UniProtKB-KW"/>
</dbReference>
<dbReference type="AlphaFoldDB" id="A0A4D7E0J0"/>
<evidence type="ECO:0000256" key="3">
    <source>
        <dbReference type="ARBA" id="ARBA00022989"/>
    </source>
</evidence>
<keyword evidence="10" id="KW-1185">Reference proteome</keyword>
<feature type="transmembrane region" description="Helical" evidence="5">
    <location>
        <begin position="160"/>
        <end position="178"/>
    </location>
</feature>
<organism evidence="7 9">
    <name type="scientific">Agrobacterium larrymoorei</name>
    <dbReference type="NCBI Taxonomy" id="160699"/>
    <lineage>
        <taxon>Bacteria</taxon>
        <taxon>Pseudomonadati</taxon>
        <taxon>Pseudomonadota</taxon>
        <taxon>Alphaproteobacteria</taxon>
        <taxon>Hyphomicrobiales</taxon>
        <taxon>Rhizobiaceae</taxon>
        <taxon>Rhizobium/Agrobacterium group</taxon>
        <taxon>Agrobacterium</taxon>
    </lineage>
</organism>
<evidence type="ECO:0000256" key="4">
    <source>
        <dbReference type="ARBA" id="ARBA00023136"/>
    </source>
</evidence>
<geneLocation type="plasmid" evidence="9">
    <name>palcfbp5473</name>
</geneLocation>
<dbReference type="InterPro" id="IPR051533">
    <property type="entry name" value="WaaL-like"/>
</dbReference>
<feature type="transmembrane region" description="Helical" evidence="5">
    <location>
        <begin position="185"/>
        <end position="203"/>
    </location>
</feature>
<reference evidence="8 10" key="2">
    <citation type="submission" date="2021-03" db="EMBL/GenBank/DDBJ databases">
        <title>Rapid diversification of plasmids in a genus of pathogenic and nitrogen fixing bacteria.</title>
        <authorList>
            <person name="Weisberg A.J."/>
            <person name="Miller M."/>
            <person name="Ream W."/>
            <person name="Grunwald N.J."/>
            <person name="Chang J.H."/>
        </authorList>
    </citation>
    <scope>NUCLEOTIDE SEQUENCE [LARGE SCALE GENOMIC DNA]</scope>
    <source>
        <strain evidence="8 10">AF3.44</strain>
        <plasmid evidence="8 10">unnamed1</plasmid>
    </source>
</reference>
<evidence type="ECO:0000313" key="7">
    <source>
        <dbReference type="EMBL" id="QCJ00815.1"/>
    </source>
</evidence>
<keyword evidence="4 5" id="KW-0472">Membrane</keyword>
<dbReference type="GO" id="GO:0016020">
    <property type="term" value="C:membrane"/>
    <property type="evidence" value="ECO:0007669"/>
    <property type="project" value="UniProtKB-SubCell"/>
</dbReference>
<evidence type="ECO:0000259" key="6">
    <source>
        <dbReference type="Pfam" id="PF04932"/>
    </source>
</evidence>
<feature type="transmembrane region" description="Helical" evidence="5">
    <location>
        <begin position="388"/>
        <end position="407"/>
    </location>
</feature>
<feature type="transmembrane region" description="Helical" evidence="5">
    <location>
        <begin position="67"/>
        <end position="86"/>
    </location>
</feature>
<dbReference type="Pfam" id="PF04932">
    <property type="entry name" value="Wzy_C"/>
    <property type="match status" value="1"/>
</dbReference>
<geneLocation type="plasmid" evidence="8 10">
    <name>unnamed1</name>
</geneLocation>
<feature type="transmembrane region" description="Helical" evidence="5">
    <location>
        <begin position="118"/>
        <end position="136"/>
    </location>
</feature>
<evidence type="ECO:0000313" key="9">
    <source>
        <dbReference type="Proteomes" id="UP000298545"/>
    </source>
</evidence>
<dbReference type="PANTHER" id="PTHR37422:SF13">
    <property type="entry name" value="LIPOPOLYSACCHARIDE BIOSYNTHESIS PROTEIN PA4999-RELATED"/>
    <property type="match status" value="1"/>
</dbReference>
<proteinExistence type="predicted"/>
<dbReference type="OrthoDB" id="4391260at2"/>
<comment type="subcellular location">
    <subcellularLocation>
        <location evidence="1">Membrane</location>
        <topology evidence="1">Multi-pass membrane protein</topology>
    </subcellularLocation>
</comment>
<protein>
    <submittedName>
        <fullName evidence="7">O-antigen ligase family protein</fullName>
    </submittedName>
</protein>